<dbReference type="EMBL" id="QRVA01000073">
    <property type="protein sequence ID" value="RGS10025.1"/>
    <property type="molecule type" value="Genomic_DNA"/>
</dbReference>
<comment type="caution">
    <text evidence="2">The sequence shown here is derived from an EMBL/GenBank/DDBJ whole genome shotgun (WGS) entry which is preliminary data.</text>
</comment>
<evidence type="ECO:0000313" key="3">
    <source>
        <dbReference type="EMBL" id="RGS10025.1"/>
    </source>
</evidence>
<evidence type="ECO:0000313" key="8">
    <source>
        <dbReference type="Proteomes" id="UP000286113"/>
    </source>
</evidence>
<evidence type="ECO:0000313" key="7">
    <source>
        <dbReference type="Proteomes" id="UP000284548"/>
    </source>
</evidence>
<dbReference type="Proteomes" id="UP000286113">
    <property type="component" value="Unassembled WGS sequence"/>
</dbReference>
<evidence type="ECO:0000313" key="4">
    <source>
        <dbReference type="EMBL" id="RGS44497.1"/>
    </source>
</evidence>
<dbReference type="Proteomes" id="UP000283872">
    <property type="component" value="Unassembled WGS sequence"/>
</dbReference>
<gene>
    <name evidence="2" type="primary">tnpB</name>
    <name evidence="5" type="ORF">DW192_13670</name>
    <name evidence="4" type="ORF">DWX90_15940</name>
    <name evidence="3" type="ORF">DWY11_15485</name>
    <name evidence="1" type="ORF">ONT05_15860</name>
    <name evidence="2" type="ORF">ONT23_16930</name>
</gene>
<name>A0A174XTK9_9BACT</name>
<dbReference type="EMBL" id="QRKB01000045">
    <property type="protein sequence ID" value="RHH77501.1"/>
    <property type="molecule type" value="Genomic_DNA"/>
</dbReference>
<evidence type="ECO:0000313" key="6">
    <source>
        <dbReference type="Proteomes" id="UP000283872"/>
    </source>
</evidence>
<evidence type="ECO:0000313" key="2">
    <source>
        <dbReference type="EMBL" id="MCW4157170.1"/>
    </source>
</evidence>
<dbReference type="EMBL" id="JAPDVH010000002">
    <property type="protein sequence ID" value="MCW4157170.1"/>
    <property type="molecule type" value="Genomic_DNA"/>
</dbReference>
<dbReference type="Proteomes" id="UP001209074">
    <property type="component" value="Unassembled WGS sequence"/>
</dbReference>
<evidence type="ECO:0000313" key="5">
    <source>
        <dbReference type="EMBL" id="RHH77501.1"/>
    </source>
</evidence>
<accession>A0A174XTK9</accession>
<organism evidence="2 9">
    <name type="scientific">Segatella copri</name>
    <dbReference type="NCBI Taxonomy" id="165179"/>
    <lineage>
        <taxon>Bacteria</taxon>
        <taxon>Pseudomonadati</taxon>
        <taxon>Bacteroidota</taxon>
        <taxon>Bacteroidia</taxon>
        <taxon>Bacteroidales</taxon>
        <taxon>Prevotellaceae</taxon>
        <taxon>Segatella</taxon>
    </lineage>
</organism>
<dbReference type="Proteomes" id="UP000284548">
    <property type="component" value="Unassembled WGS sequence"/>
</dbReference>
<reference evidence="6 7" key="1">
    <citation type="submission" date="2018-08" db="EMBL/GenBank/DDBJ databases">
        <title>A genome reference for cultivated species of the human gut microbiota.</title>
        <authorList>
            <person name="Zou Y."/>
            <person name="Xue W."/>
            <person name="Luo G."/>
        </authorList>
    </citation>
    <scope>NUCLEOTIDE SEQUENCE [LARGE SCALE GENOMIC DNA]</scope>
    <source>
        <strain evidence="4 8">AF22-1</strain>
        <strain evidence="3 6">AF24-12</strain>
        <strain evidence="5 7">AM16-54</strain>
    </source>
</reference>
<dbReference type="EMBL" id="QRVN01000069">
    <property type="protein sequence ID" value="RGS44497.1"/>
    <property type="molecule type" value="Genomic_DNA"/>
</dbReference>
<dbReference type="AlphaFoldDB" id="A0A174XTK9"/>
<evidence type="ECO:0000313" key="1">
    <source>
        <dbReference type="EMBL" id="MCW4094992.1"/>
    </source>
</evidence>
<sequence>MFSLNGAVKYKYIPNYQDMRGGYDKLCGVIRSLGEDPEDGTAYVFTSKDQKIVKIIRHEHNECQMYYQKFDKNMSFVRLEFEGVLPIYVLEWKYLVAMLSCPVVKSIGPIELKCYEEAA</sequence>
<dbReference type="Pfam" id="PF05717">
    <property type="entry name" value="TnpB_IS66"/>
    <property type="match status" value="1"/>
</dbReference>
<dbReference type="RefSeq" id="WP_117587742.1">
    <property type="nucleotide sequence ID" value="NZ_CATKVU010000001.1"/>
</dbReference>
<dbReference type="EMBL" id="JAPDUS010000067">
    <property type="protein sequence ID" value="MCW4094992.1"/>
    <property type="molecule type" value="Genomic_DNA"/>
</dbReference>
<protein>
    <submittedName>
        <fullName evidence="2">IS66 family insertion sequence element accessory protein TnpB</fullName>
    </submittedName>
</protein>
<proteinExistence type="predicted"/>
<reference evidence="2" key="2">
    <citation type="submission" date="2022-11" db="EMBL/GenBank/DDBJ databases">
        <title>Genomic repertoires linked with pathogenic potency of arthritogenic Prevotella copri isolated from the gut of rheumatoid arthritis patients.</title>
        <authorList>
            <person name="Nii T."/>
            <person name="Maeda Y."/>
            <person name="Motooka D."/>
            <person name="Naito M."/>
            <person name="Matsumoto Y."/>
            <person name="Ogawa T."/>
            <person name="Oguro-Igashira E."/>
            <person name="Kishikawa T."/>
            <person name="Yamashita M."/>
            <person name="Koizumi S."/>
            <person name="Kurakawa T."/>
            <person name="Okumura R."/>
            <person name="Kayama H."/>
            <person name="Murakami M."/>
            <person name="Sakaguchi T."/>
            <person name="Das B."/>
            <person name="Nakamura S."/>
            <person name="Okada Y."/>
            <person name="Kumanogoh A."/>
            <person name="Takeda K."/>
        </authorList>
    </citation>
    <scope>NUCLEOTIDE SEQUENCE</scope>
    <source>
        <strain evidence="2">H012_8</strain>
        <strain evidence="1">N016-13</strain>
    </source>
</reference>
<evidence type="ECO:0000313" key="9">
    <source>
        <dbReference type="Proteomes" id="UP001209168"/>
    </source>
</evidence>
<dbReference type="Proteomes" id="UP001209168">
    <property type="component" value="Unassembled WGS sequence"/>
</dbReference>
<dbReference type="InterPro" id="IPR008878">
    <property type="entry name" value="Transposase_IS66_Orf2"/>
</dbReference>